<reference evidence="3" key="1">
    <citation type="journal article" date="2005" name="Int. J. Syst. Evol. Microbiol.">
        <title>Methanofollis formosanus sp. nov., isolated from a fish pond.</title>
        <authorList>
            <person name="Wu S.Y."/>
            <person name="Chen S.C."/>
            <person name="Lai M.C."/>
        </authorList>
    </citation>
    <scope>NUCLEOTIDE SEQUENCE</scope>
    <source>
        <strain evidence="3">ML15</strain>
    </source>
</reference>
<dbReference type="Pfam" id="PF13439">
    <property type="entry name" value="Glyco_transf_4"/>
    <property type="match status" value="1"/>
</dbReference>
<dbReference type="InterPro" id="IPR028098">
    <property type="entry name" value="Glyco_trans_4-like_N"/>
</dbReference>
<dbReference type="InterPro" id="IPR050194">
    <property type="entry name" value="Glycosyltransferase_grp1"/>
</dbReference>
<accession>A0A8G1A3F5</accession>
<evidence type="ECO:0000256" key="1">
    <source>
        <dbReference type="SAM" id="MobiDB-lite"/>
    </source>
</evidence>
<dbReference type="RefSeq" id="WP_220681162.1">
    <property type="nucleotide sequence ID" value="NZ_CP037968.1"/>
</dbReference>
<sequence>MKILRVVSDLYPSVVGGIGLHAHEMSHLQARNGHDVTVMTFRTDTSQFLIEKRDGYRLVRSDAPFQIFGNTISFSLFFQLLRCWNSYDIVHAHSHMFFSTLLCALARKFRKSPLVVTNHGLVSQTAPGWLQRFYIPTMGKWVFQSADAIICYTEIERSQVIDLGVSPSRIHVIHNGIDTDVFVPSASCNPKKQILWIGRFAPGKGVEYLLKGFQIFAREHPDYTLMMVGSGPLRDKFIKSIREGGLEDKIVLREFVPNDELLGLYHDSCLFVLSSLEEGVPRTILEAMACARPVVCTELPQLIDVVGRCGILIPLKNSEALAGALSKIVCNPRIARALGNSGRNNVVSRYSWDDTVCKTLRLYESLVRSCSPGDQISEVRNPREDQEKRPGSHDSERIGCHRELAPYQSRGERR</sequence>
<protein>
    <submittedName>
        <fullName evidence="3">Glycosyltransferase family 1 protein</fullName>
    </submittedName>
</protein>
<feature type="compositionally biased region" description="Basic and acidic residues" evidence="1">
    <location>
        <begin position="380"/>
        <end position="414"/>
    </location>
</feature>
<feature type="region of interest" description="Disordered" evidence="1">
    <location>
        <begin position="374"/>
        <end position="414"/>
    </location>
</feature>
<dbReference type="Gene3D" id="3.40.50.2000">
    <property type="entry name" value="Glycogen Phosphorylase B"/>
    <property type="match status" value="2"/>
</dbReference>
<dbReference type="GO" id="GO:0016757">
    <property type="term" value="F:glycosyltransferase activity"/>
    <property type="evidence" value="ECO:0007669"/>
    <property type="project" value="TreeGrafter"/>
</dbReference>
<evidence type="ECO:0000313" key="3">
    <source>
        <dbReference type="EMBL" id="QYZ79855.1"/>
    </source>
</evidence>
<dbReference type="KEGG" id="mfk:E2N92_10690"/>
<dbReference type="AlphaFoldDB" id="A0A8G1A3F5"/>
<organism evidence="3 4">
    <name type="scientific">Methanofollis formosanus</name>
    <dbReference type="NCBI Taxonomy" id="299308"/>
    <lineage>
        <taxon>Archaea</taxon>
        <taxon>Methanobacteriati</taxon>
        <taxon>Methanobacteriota</taxon>
        <taxon>Stenosarchaea group</taxon>
        <taxon>Methanomicrobia</taxon>
        <taxon>Methanomicrobiales</taxon>
        <taxon>Methanomicrobiaceae</taxon>
        <taxon>Methanofollis</taxon>
    </lineage>
</organism>
<dbReference type="SUPFAM" id="SSF53756">
    <property type="entry name" value="UDP-Glycosyltransferase/glycogen phosphorylase"/>
    <property type="match status" value="1"/>
</dbReference>
<reference evidence="3" key="2">
    <citation type="submission" date="2019-03" db="EMBL/GenBank/DDBJ databases">
        <authorList>
            <person name="Chen S.-C."/>
            <person name="Wu S.-Y."/>
            <person name="Lai M.-C."/>
        </authorList>
    </citation>
    <scope>NUCLEOTIDE SEQUENCE</scope>
    <source>
        <strain evidence="3">ML15</strain>
    </source>
</reference>
<gene>
    <name evidence="3" type="ORF">E2N92_10690</name>
</gene>
<evidence type="ECO:0000313" key="4">
    <source>
        <dbReference type="Proteomes" id="UP000826709"/>
    </source>
</evidence>
<proteinExistence type="predicted"/>
<dbReference type="PANTHER" id="PTHR45947:SF3">
    <property type="entry name" value="SULFOQUINOVOSYL TRANSFERASE SQD2"/>
    <property type="match status" value="1"/>
</dbReference>
<dbReference type="CDD" id="cd03801">
    <property type="entry name" value="GT4_PimA-like"/>
    <property type="match status" value="1"/>
</dbReference>
<feature type="domain" description="Glycosyltransferase subfamily 4-like N-terminal" evidence="2">
    <location>
        <begin position="15"/>
        <end position="180"/>
    </location>
</feature>
<evidence type="ECO:0000259" key="2">
    <source>
        <dbReference type="Pfam" id="PF13439"/>
    </source>
</evidence>
<dbReference type="EMBL" id="CP037968">
    <property type="protein sequence ID" value="QYZ79855.1"/>
    <property type="molecule type" value="Genomic_DNA"/>
</dbReference>
<name>A0A8G1A3F5_9EURY</name>
<keyword evidence="4" id="KW-1185">Reference proteome</keyword>
<dbReference type="Pfam" id="PF13692">
    <property type="entry name" value="Glyco_trans_1_4"/>
    <property type="match status" value="1"/>
</dbReference>
<dbReference type="Proteomes" id="UP000826709">
    <property type="component" value="Chromosome"/>
</dbReference>
<dbReference type="OrthoDB" id="132546at2157"/>
<dbReference type="PANTHER" id="PTHR45947">
    <property type="entry name" value="SULFOQUINOVOSYL TRANSFERASE SQD2"/>
    <property type="match status" value="1"/>
</dbReference>